<comment type="subcellular location">
    <subcellularLocation>
        <location evidence="1 7">Cell outer membrane</location>
        <topology evidence="1 7">Multi-pass membrane protein</topology>
    </subcellularLocation>
</comment>
<feature type="domain" description="TonB-dependent receptor plug" evidence="8">
    <location>
        <begin position="128"/>
        <end position="256"/>
    </location>
</feature>
<keyword evidence="9" id="KW-0675">Receptor</keyword>
<proteinExistence type="inferred from homology"/>
<dbReference type="InterPro" id="IPR023996">
    <property type="entry name" value="TonB-dep_OMP_SusC/RagA"/>
</dbReference>
<dbReference type="InterPro" id="IPR039426">
    <property type="entry name" value="TonB-dep_rcpt-like"/>
</dbReference>
<dbReference type="Pfam" id="PF07715">
    <property type="entry name" value="Plug"/>
    <property type="match status" value="1"/>
</dbReference>
<comment type="caution">
    <text evidence="9">The sequence shown here is derived from an EMBL/GenBank/DDBJ whole genome shotgun (WGS) entry which is preliminary data.</text>
</comment>
<dbReference type="Proteomes" id="UP001199816">
    <property type="component" value="Unassembled WGS sequence"/>
</dbReference>
<keyword evidence="10" id="KW-1185">Reference proteome</keyword>
<dbReference type="Pfam" id="PF13715">
    <property type="entry name" value="CarbopepD_reg_2"/>
    <property type="match status" value="1"/>
</dbReference>
<evidence type="ECO:0000313" key="10">
    <source>
        <dbReference type="Proteomes" id="UP001199816"/>
    </source>
</evidence>
<evidence type="ECO:0000259" key="8">
    <source>
        <dbReference type="Pfam" id="PF07715"/>
    </source>
</evidence>
<dbReference type="InterPro" id="IPR023997">
    <property type="entry name" value="TonB-dep_OMP_SusC/RagA_CS"/>
</dbReference>
<evidence type="ECO:0000256" key="3">
    <source>
        <dbReference type="ARBA" id="ARBA00022452"/>
    </source>
</evidence>
<evidence type="ECO:0000256" key="4">
    <source>
        <dbReference type="ARBA" id="ARBA00022692"/>
    </source>
</evidence>
<dbReference type="InterPro" id="IPR037066">
    <property type="entry name" value="Plug_dom_sf"/>
</dbReference>
<dbReference type="RefSeq" id="WP_231004309.1">
    <property type="nucleotide sequence ID" value="NZ_JAJNEC010000005.1"/>
</dbReference>
<dbReference type="InterPro" id="IPR008969">
    <property type="entry name" value="CarboxyPept-like_regulatory"/>
</dbReference>
<dbReference type="PROSITE" id="PS52016">
    <property type="entry name" value="TONB_DEPENDENT_REC_3"/>
    <property type="match status" value="1"/>
</dbReference>
<keyword evidence="5 7" id="KW-0472">Membrane</keyword>
<evidence type="ECO:0000313" key="9">
    <source>
        <dbReference type="EMBL" id="MCD2423039.1"/>
    </source>
</evidence>
<keyword evidence="6 7" id="KW-0998">Cell outer membrane</keyword>
<dbReference type="NCBIfam" id="TIGR04057">
    <property type="entry name" value="SusC_RagA_signa"/>
    <property type="match status" value="1"/>
</dbReference>
<protein>
    <submittedName>
        <fullName evidence="9">TonB-dependent receptor</fullName>
    </submittedName>
</protein>
<keyword evidence="2 7" id="KW-0813">Transport</keyword>
<evidence type="ECO:0000256" key="1">
    <source>
        <dbReference type="ARBA" id="ARBA00004571"/>
    </source>
</evidence>
<dbReference type="Gene3D" id="2.60.40.1120">
    <property type="entry name" value="Carboxypeptidase-like, regulatory domain"/>
    <property type="match status" value="1"/>
</dbReference>
<dbReference type="Gene3D" id="2.170.130.10">
    <property type="entry name" value="TonB-dependent receptor, plug domain"/>
    <property type="match status" value="1"/>
</dbReference>
<dbReference type="Gene3D" id="2.40.170.20">
    <property type="entry name" value="TonB-dependent receptor, beta-barrel domain"/>
    <property type="match status" value="1"/>
</dbReference>
<dbReference type="SUPFAM" id="SSF49464">
    <property type="entry name" value="Carboxypeptidase regulatory domain-like"/>
    <property type="match status" value="1"/>
</dbReference>
<keyword evidence="4 7" id="KW-0812">Transmembrane</keyword>
<sequence>MRIVGLLKCRVSECRKQLLILLAVMLTGISTMAQDNRIRVTGTIKNLLGDPVPDASIVVKGRSAGTTSKPDGTFSLNMPGNAVLVISHAQYKRVEVAVRNKTQLFITLDSTISDMDEVVVVGYGQLKKSDVTGAISKLDLDKEMDNRFVSVTEALQGRMAGVQIINNTGEPGGGVTFNIRGKTSVTGDNQPLIVIDGQPVESSYGSTKAGMGVDGGLDISAANPLASLNPNDIASVDVLKDASSTAIYGSRGANGVVLITTKSGKAGNNGRDKLTYTTRFDWSSLPKQIKMLGARDFMTYKNEANLNDGKDSVYTQHVMDSILAAGVSMNWQDAIYETALSQDHQISLSGRDGRNDYLVSGNYSDQRGIIKNAQYKRYGFRANFSRQVNDKLKISIKNYFSMADRYYGQQSNWTGIMGSSAVMGALVTNPLQEPFEADGDLDETFANNPVLVTTLVKDKTQIRTLISNLSVDYEITKGLKYTLRAGLNDMYSLRNVYYPRGTFVGNTAPNGYATRADNSNTNYLADHLFTYRKVLDQKHSLNIVAGYSYQRWVNKSTSVTNMNFPSDQMTYYNFNSALSPGRFLTNGPRNKVLQSFLGRVNYTYDQRYVIMLTGRADGSSRLAPGNKWNFFPAVGLGWNASNEAFFEPWKKTVSTLKFRASYGVSGNENVAIGATQAKYGIDYVVLGSGIAPGYVLSDFQNPNLGWENTKQLNIGMDLSFLKDRLSLSIDYYKKNTTDLLINLALPSSSGYSDMFTNIGEVLNKGVDVEASYNVFNKGPFTWNISANFSKYSNKVLDMGSLGITYGRVYVVAGAIILSQPLQVAKVGDPISSFWGYKTDGIYQTQEEVDAGPEKGKAKPGMTRFVDVNGDGQITEDDKTIIGNPAPDFTYGMSHEFTYKNFSFGFNIIGSKGNQLINLNQWMVGANNTSGNFNATQEAWDQRWTGPGTSNRYTRPTNNTIRFSQRFPDWMVEDASFLRIQTVRLGYAFNLKKKAPIQGLRVFVSATNLYTFTNYSWYDPNINAFDSDALGSGMDYGTLPLPRTFSAGLELGL</sequence>
<evidence type="ECO:0000256" key="6">
    <source>
        <dbReference type="ARBA" id="ARBA00023237"/>
    </source>
</evidence>
<dbReference type="EMBL" id="JAJNEC010000005">
    <property type="protein sequence ID" value="MCD2423039.1"/>
    <property type="molecule type" value="Genomic_DNA"/>
</dbReference>
<evidence type="ECO:0000256" key="2">
    <source>
        <dbReference type="ARBA" id="ARBA00022448"/>
    </source>
</evidence>
<gene>
    <name evidence="9" type="ORF">LQ567_09720</name>
</gene>
<organism evidence="9 10">
    <name type="scientific">Niabella pedocola</name>
    <dbReference type="NCBI Taxonomy" id="1752077"/>
    <lineage>
        <taxon>Bacteria</taxon>
        <taxon>Pseudomonadati</taxon>
        <taxon>Bacteroidota</taxon>
        <taxon>Chitinophagia</taxon>
        <taxon>Chitinophagales</taxon>
        <taxon>Chitinophagaceae</taxon>
        <taxon>Niabella</taxon>
    </lineage>
</organism>
<dbReference type="InterPro" id="IPR036942">
    <property type="entry name" value="Beta-barrel_TonB_sf"/>
</dbReference>
<dbReference type="NCBIfam" id="TIGR04056">
    <property type="entry name" value="OMP_RagA_SusC"/>
    <property type="match status" value="1"/>
</dbReference>
<name>A0ABS8PPL5_9BACT</name>
<evidence type="ECO:0000256" key="5">
    <source>
        <dbReference type="ARBA" id="ARBA00023136"/>
    </source>
</evidence>
<dbReference type="InterPro" id="IPR012910">
    <property type="entry name" value="Plug_dom"/>
</dbReference>
<reference evidence="9 10" key="1">
    <citation type="submission" date="2021-11" db="EMBL/GenBank/DDBJ databases">
        <title>Genomic of Niabella pedocola.</title>
        <authorList>
            <person name="Wu T."/>
        </authorList>
    </citation>
    <scope>NUCLEOTIDE SEQUENCE [LARGE SCALE GENOMIC DNA]</scope>
    <source>
        <strain evidence="9 10">JCM 31011</strain>
    </source>
</reference>
<keyword evidence="3 7" id="KW-1134">Transmembrane beta strand</keyword>
<dbReference type="SUPFAM" id="SSF56935">
    <property type="entry name" value="Porins"/>
    <property type="match status" value="1"/>
</dbReference>
<evidence type="ECO:0000256" key="7">
    <source>
        <dbReference type="PROSITE-ProRule" id="PRU01360"/>
    </source>
</evidence>
<accession>A0ABS8PPL5</accession>
<comment type="similarity">
    <text evidence="7">Belongs to the TonB-dependent receptor family.</text>
</comment>